<comment type="subcellular location">
    <subcellularLocation>
        <location evidence="1">Membrane</location>
        <topology evidence="1">Multi-pass membrane protein</topology>
    </subcellularLocation>
</comment>
<feature type="transmembrane region" description="Helical" evidence="5">
    <location>
        <begin position="203"/>
        <end position="223"/>
    </location>
</feature>
<evidence type="ECO:0000313" key="6">
    <source>
        <dbReference type="EMBL" id="KAJ2777426.1"/>
    </source>
</evidence>
<proteinExistence type="predicted"/>
<feature type="transmembrane region" description="Helical" evidence="5">
    <location>
        <begin position="121"/>
        <end position="145"/>
    </location>
</feature>
<dbReference type="InterPro" id="IPR007568">
    <property type="entry name" value="RTA1"/>
</dbReference>
<evidence type="ECO:0000256" key="4">
    <source>
        <dbReference type="ARBA" id="ARBA00023136"/>
    </source>
</evidence>
<dbReference type="PANTHER" id="PTHR31465:SF1">
    <property type="entry name" value="PROTEIN RTA1-RELATED"/>
    <property type="match status" value="1"/>
</dbReference>
<reference evidence="6" key="1">
    <citation type="submission" date="2022-07" db="EMBL/GenBank/DDBJ databases">
        <title>Phylogenomic reconstructions and comparative analyses of Kickxellomycotina fungi.</title>
        <authorList>
            <person name="Reynolds N.K."/>
            <person name="Stajich J.E."/>
            <person name="Barry K."/>
            <person name="Grigoriev I.V."/>
            <person name="Crous P."/>
            <person name="Smith M.E."/>
        </authorList>
    </citation>
    <scope>NUCLEOTIDE SEQUENCE</scope>
    <source>
        <strain evidence="6">BCRC 34489</strain>
    </source>
</reference>
<dbReference type="AlphaFoldDB" id="A0A9W8H6V7"/>
<keyword evidence="2 5" id="KW-0812">Transmembrane</keyword>
<dbReference type="OrthoDB" id="3358017at2759"/>
<dbReference type="PANTHER" id="PTHR31465">
    <property type="entry name" value="PROTEIN RTA1-RELATED"/>
    <property type="match status" value="1"/>
</dbReference>
<name>A0A9W8H6V7_9FUNG</name>
<comment type="caution">
    <text evidence="6">The sequence shown here is derived from an EMBL/GenBank/DDBJ whole genome shotgun (WGS) entry which is preliminary data.</text>
</comment>
<evidence type="ECO:0000256" key="5">
    <source>
        <dbReference type="SAM" id="Phobius"/>
    </source>
</evidence>
<evidence type="ECO:0000256" key="1">
    <source>
        <dbReference type="ARBA" id="ARBA00004141"/>
    </source>
</evidence>
<feature type="transmembrane region" description="Helical" evidence="5">
    <location>
        <begin position="238"/>
        <end position="260"/>
    </location>
</feature>
<feature type="transmembrane region" description="Helical" evidence="5">
    <location>
        <begin position="74"/>
        <end position="94"/>
    </location>
</feature>
<organism evidence="6 7">
    <name type="scientific">Coemansia interrupta</name>
    <dbReference type="NCBI Taxonomy" id="1126814"/>
    <lineage>
        <taxon>Eukaryota</taxon>
        <taxon>Fungi</taxon>
        <taxon>Fungi incertae sedis</taxon>
        <taxon>Zoopagomycota</taxon>
        <taxon>Kickxellomycotina</taxon>
        <taxon>Kickxellomycetes</taxon>
        <taxon>Kickxellales</taxon>
        <taxon>Kickxellaceae</taxon>
        <taxon>Coemansia</taxon>
    </lineage>
</organism>
<evidence type="ECO:0000313" key="7">
    <source>
        <dbReference type="Proteomes" id="UP001140172"/>
    </source>
</evidence>
<keyword evidence="3 5" id="KW-1133">Transmembrane helix</keyword>
<dbReference type="Pfam" id="PF04479">
    <property type="entry name" value="RTA1"/>
    <property type="match status" value="1"/>
</dbReference>
<sequence>MDVVDPTYYFSYTPVQVAPEVLAGVFVLISGVLCAQTVRTHGPRWLLLLSATAMGEAIGYGFRTLCIYQTTKILFTLMTLFLLLPPNLLALTNYKTLGATIQQSPLMKTTDSPLILRRPRLITWTFAMSDAVSFFLQAAGVAISTQDGKRELAKHTVLIGLVLQLVFFAGFLALAVGVVHSWRLGSVRKGPRDRSDKSAKRRLFTVIIATTGLLYVRSAYRVAEFVGGYGSWVYRTEWMFYVCDAAMVLASFGVYMTNFIGHHL</sequence>
<feature type="transmembrane region" description="Helical" evidence="5">
    <location>
        <begin position="45"/>
        <end position="62"/>
    </location>
</feature>
<protein>
    <recommendedName>
        <fullName evidence="8">RTA1 like protein</fullName>
    </recommendedName>
</protein>
<gene>
    <name evidence="6" type="ORF">GGI15_004505</name>
</gene>
<feature type="transmembrane region" description="Helical" evidence="5">
    <location>
        <begin position="157"/>
        <end position="182"/>
    </location>
</feature>
<evidence type="ECO:0008006" key="8">
    <source>
        <dbReference type="Google" id="ProtNLM"/>
    </source>
</evidence>
<dbReference type="GO" id="GO:0016020">
    <property type="term" value="C:membrane"/>
    <property type="evidence" value="ECO:0007669"/>
    <property type="project" value="UniProtKB-SubCell"/>
</dbReference>
<keyword evidence="4 5" id="KW-0472">Membrane</keyword>
<dbReference type="EMBL" id="JANBUM010000415">
    <property type="protein sequence ID" value="KAJ2777426.1"/>
    <property type="molecule type" value="Genomic_DNA"/>
</dbReference>
<feature type="transmembrane region" description="Helical" evidence="5">
    <location>
        <begin position="20"/>
        <end position="38"/>
    </location>
</feature>
<evidence type="ECO:0000256" key="3">
    <source>
        <dbReference type="ARBA" id="ARBA00022989"/>
    </source>
</evidence>
<accession>A0A9W8H6V7</accession>
<evidence type="ECO:0000256" key="2">
    <source>
        <dbReference type="ARBA" id="ARBA00022692"/>
    </source>
</evidence>
<keyword evidence="7" id="KW-1185">Reference proteome</keyword>
<dbReference type="Proteomes" id="UP001140172">
    <property type="component" value="Unassembled WGS sequence"/>
</dbReference>